<keyword evidence="1" id="KW-0472">Membrane</keyword>
<name>A0A1H7CLM6_9RHOB</name>
<dbReference type="EMBL" id="FNYD01000008">
    <property type="protein sequence ID" value="SEJ87600.1"/>
    <property type="molecule type" value="Genomic_DNA"/>
</dbReference>
<dbReference type="Proteomes" id="UP000199379">
    <property type="component" value="Unassembled WGS sequence"/>
</dbReference>
<evidence type="ECO:0000256" key="1">
    <source>
        <dbReference type="SAM" id="Phobius"/>
    </source>
</evidence>
<dbReference type="STRING" id="1227549.SAMN05444007_10860"/>
<evidence type="ECO:0000259" key="2">
    <source>
        <dbReference type="Pfam" id="PF07835"/>
    </source>
</evidence>
<keyword evidence="1" id="KW-1133">Transmembrane helix</keyword>
<sequence length="44" mass="4964">MADHKHGEMDITTQTETFDGFVKYMVRAVIAIFVVLLFLAVFAS</sequence>
<dbReference type="InterPro" id="IPR036596">
    <property type="entry name" value="Cyt-C_aa3_sf"/>
</dbReference>
<reference evidence="3 4" key="1">
    <citation type="submission" date="2016-10" db="EMBL/GenBank/DDBJ databases">
        <authorList>
            <person name="de Groot N.N."/>
        </authorList>
    </citation>
    <scope>NUCLEOTIDE SEQUENCE [LARGE SCALE GENOMIC DNA]</scope>
    <source>
        <strain evidence="3 4">DSM 29340</strain>
    </source>
</reference>
<evidence type="ECO:0000313" key="3">
    <source>
        <dbReference type="EMBL" id="SEJ87600.1"/>
    </source>
</evidence>
<organism evidence="3 4">
    <name type="scientific">Cribrihabitans marinus</name>
    <dbReference type="NCBI Taxonomy" id="1227549"/>
    <lineage>
        <taxon>Bacteria</taxon>
        <taxon>Pseudomonadati</taxon>
        <taxon>Pseudomonadota</taxon>
        <taxon>Alphaproteobacteria</taxon>
        <taxon>Rhodobacterales</taxon>
        <taxon>Paracoccaceae</taxon>
        <taxon>Cribrihabitans</taxon>
    </lineage>
</organism>
<accession>A0A1H7CLM6</accession>
<dbReference type="Pfam" id="PF07835">
    <property type="entry name" value="COX4_pro_2"/>
    <property type="match status" value="1"/>
</dbReference>
<evidence type="ECO:0000313" key="4">
    <source>
        <dbReference type="Proteomes" id="UP000199379"/>
    </source>
</evidence>
<dbReference type="AlphaFoldDB" id="A0A1H7CLM6"/>
<gene>
    <name evidence="3" type="ORF">SAMN05444007_10860</name>
</gene>
<keyword evidence="1" id="KW-0812">Transmembrane</keyword>
<feature type="transmembrane region" description="Helical" evidence="1">
    <location>
        <begin position="24"/>
        <end position="43"/>
    </location>
</feature>
<dbReference type="RefSeq" id="WP_092368184.1">
    <property type="nucleotide sequence ID" value="NZ_BMGV01000008.1"/>
</dbReference>
<dbReference type="InterPro" id="IPR012422">
    <property type="entry name" value="Cyt_c_oxidase_su4_bac-aa3"/>
</dbReference>
<keyword evidence="4" id="KW-1185">Reference proteome</keyword>
<dbReference type="SUPFAM" id="SSF81469">
    <property type="entry name" value="Bacterial aa3 type cytochrome c oxidase subunit IV"/>
    <property type="match status" value="1"/>
</dbReference>
<protein>
    <submittedName>
        <fullName evidence="3">Aa3 type cytochrome c oxidase subunit IV</fullName>
    </submittedName>
</protein>
<proteinExistence type="predicted"/>
<dbReference type="Gene3D" id="1.20.5.160">
    <property type="entry name" value="Bacterial aa3 type cytochrome c oxidase subunit IV"/>
    <property type="match status" value="1"/>
</dbReference>
<dbReference type="OrthoDB" id="7691500at2"/>
<feature type="domain" description="Cytochrome c oxidase subunit IV bacterial aa3 type" evidence="2">
    <location>
        <begin position="4"/>
        <end position="42"/>
    </location>
</feature>